<reference evidence="8 9" key="1">
    <citation type="journal article" date="2004" name="Science">
        <title>The genome of the diatom Thalassiosira pseudonana: ecology, evolution, and metabolism.</title>
        <authorList>
            <person name="Armbrust E.V."/>
            <person name="Berges J.A."/>
            <person name="Bowler C."/>
            <person name="Green B.R."/>
            <person name="Martinez D."/>
            <person name="Putnam N.H."/>
            <person name="Zhou S."/>
            <person name="Allen A.E."/>
            <person name="Apt K.E."/>
            <person name="Bechner M."/>
            <person name="Brzezinski M.A."/>
            <person name="Chaal B.K."/>
            <person name="Chiovitti A."/>
            <person name="Davis A.K."/>
            <person name="Demarest M.S."/>
            <person name="Detter J.C."/>
            <person name="Glavina T."/>
            <person name="Goodstein D."/>
            <person name="Hadi M.Z."/>
            <person name="Hellsten U."/>
            <person name="Hildebrand M."/>
            <person name="Jenkins B.D."/>
            <person name="Jurka J."/>
            <person name="Kapitonov V.V."/>
            <person name="Kroger N."/>
            <person name="Lau W.W."/>
            <person name="Lane T.W."/>
            <person name="Larimer F.W."/>
            <person name="Lippmeier J.C."/>
            <person name="Lucas S."/>
            <person name="Medina M."/>
            <person name="Montsant A."/>
            <person name="Obornik M."/>
            <person name="Parker M.S."/>
            <person name="Palenik B."/>
            <person name="Pazour G.J."/>
            <person name="Richardson P.M."/>
            <person name="Rynearson T.A."/>
            <person name="Saito M.A."/>
            <person name="Schwartz D.C."/>
            <person name="Thamatrakoln K."/>
            <person name="Valentin K."/>
            <person name="Vardi A."/>
            <person name="Wilkerson F.P."/>
            <person name="Rokhsar D.S."/>
        </authorList>
    </citation>
    <scope>NUCLEOTIDE SEQUENCE [LARGE SCALE GENOMIC DNA]</scope>
    <source>
        <strain evidence="8 9">CCMP1335</strain>
    </source>
</reference>
<proteinExistence type="inferred from homology"/>
<evidence type="ECO:0000256" key="3">
    <source>
        <dbReference type="PROSITE-ProRule" id="PRU01379"/>
    </source>
</evidence>
<accession>B8LE26</accession>
<dbReference type="SMART" id="SM00631">
    <property type="entry name" value="Zn_pept"/>
    <property type="match status" value="1"/>
</dbReference>
<dbReference type="HOGENOM" id="CLU_429944_0_0_1"/>
<dbReference type="GeneID" id="7447300"/>
<evidence type="ECO:0000256" key="1">
    <source>
        <dbReference type="ARBA" id="ARBA00001947"/>
    </source>
</evidence>
<dbReference type="PROSITE" id="PS52035">
    <property type="entry name" value="PEPTIDASE_M14"/>
    <property type="match status" value="1"/>
</dbReference>
<name>B8LE26_THAPS</name>
<feature type="transmembrane region" description="Helical" evidence="5">
    <location>
        <begin position="617"/>
        <end position="636"/>
    </location>
</feature>
<comment type="similarity">
    <text evidence="2 3">Belongs to the peptidase M14 family.</text>
</comment>
<evidence type="ECO:0000313" key="8">
    <source>
        <dbReference type="EMBL" id="EED86440.1"/>
    </source>
</evidence>
<dbReference type="GO" id="GO:0004181">
    <property type="term" value="F:metallocarboxypeptidase activity"/>
    <property type="evidence" value="ECO:0000318"/>
    <property type="project" value="GO_Central"/>
</dbReference>
<dbReference type="SUPFAM" id="SSF53187">
    <property type="entry name" value="Zn-dependent exopeptidases"/>
    <property type="match status" value="1"/>
</dbReference>
<dbReference type="PANTHER" id="PTHR11705:SF119">
    <property type="entry name" value="OS02G0119300 PROTEIN"/>
    <property type="match status" value="1"/>
</dbReference>
<keyword evidence="5" id="KW-1133">Transmembrane helix</keyword>
<dbReference type="GO" id="GO:0008270">
    <property type="term" value="F:zinc ion binding"/>
    <property type="evidence" value="ECO:0007669"/>
    <property type="project" value="InterPro"/>
</dbReference>
<dbReference type="InParanoid" id="B8LE26"/>
<organism evidence="8 9">
    <name type="scientific">Thalassiosira pseudonana</name>
    <name type="common">Marine diatom</name>
    <name type="synonym">Cyclotella nana</name>
    <dbReference type="NCBI Taxonomy" id="35128"/>
    <lineage>
        <taxon>Eukaryota</taxon>
        <taxon>Sar</taxon>
        <taxon>Stramenopiles</taxon>
        <taxon>Ochrophyta</taxon>
        <taxon>Bacillariophyta</taxon>
        <taxon>Coscinodiscophyceae</taxon>
        <taxon>Thalassiosirophycidae</taxon>
        <taxon>Thalassiosirales</taxon>
        <taxon>Thalassiosiraceae</taxon>
        <taxon>Thalassiosira</taxon>
    </lineage>
</organism>
<dbReference type="OMA" id="FIDTPPW"/>
<keyword evidence="5" id="KW-0472">Membrane</keyword>
<feature type="domain" description="Peptidase M14" evidence="7">
    <location>
        <begin position="67"/>
        <end position="349"/>
    </location>
</feature>
<evidence type="ECO:0000313" key="9">
    <source>
        <dbReference type="Proteomes" id="UP000001449"/>
    </source>
</evidence>
<feature type="active site" description="Proton donor/acceptor" evidence="3">
    <location>
        <position position="319"/>
    </location>
</feature>
<dbReference type="KEGG" id="tps:THAPSDRAFT_bd683"/>
<keyword evidence="5" id="KW-0812">Transmembrane</keyword>
<evidence type="ECO:0000256" key="2">
    <source>
        <dbReference type="ARBA" id="ARBA00005988"/>
    </source>
</evidence>
<protein>
    <recommendedName>
        <fullName evidence="7">Peptidase M14 domain-containing protein</fullName>
    </recommendedName>
</protein>
<dbReference type="EMBL" id="DS999427">
    <property type="protein sequence ID" value="EED86440.1"/>
    <property type="molecule type" value="Genomic_DNA"/>
</dbReference>
<dbReference type="Proteomes" id="UP000001449">
    <property type="component" value="Unassembled WGS sequence"/>
</dbReference>
<dbReference type="PaxDb" id="35128-Thapsdraft683"/>
<dbReference type="GO" id="GO:0005615">
    <property type="term" value="C:extracellular space"/>
    <property type="evidence" value="ECO:0000318"/>
    <property type="project" value="GO_Central"/>
</dbReference>
<dbReference type="InterPro" id="IPR000834">
    <property type="entry name" value="Peptidase_M14"/>
</dbReference>
<dbReference type="eggNOG" id="KOG2650">
    <property type="taxonomic scope" value="Eukaryota"/>
</dbReference>
<keyword evidence="9" id="KW-1185">Reference proteome</keyword>
<dbReference type="PANTHER" id="PTHR11705">
    <property type="entry name" value="PROTEASE FAMILY M14 CARBOXYPEPTIDASE A,B"/>
    <property type="match status" value="1"/>
</dbReference>
<feature type="chain" id="PRO_5002876657" description="Peptidase M14 domain-containing protein" evidence="6">
    <location>
        <begin position="24"/>
        <end position="637"/>
    </location>
</feature>
<reference evidence="8 9" key="2">
    <citation type="journal article" date="2008" name="Nature">
        <title>The Phaeodactylum genome reveals the evolutionary history of diatom genomes.</title>
        <authorList>
            <person name="Bowler C."/>
            <person name="Allen A.E."/>
            <person name="Badger J.H."/>
            <person name="Grimwood J."/>
            <person name="Jabbari K."/>
            <person name="Kuo A."/>
            <person name="Maheswari U."/>
            <person name="Martens C."/>
            <person name="Maumus F."/>
            <person name="Otillar R.P."/>
            <person name="Rayko E."/>
            <person name="Salamov A."/>
            <person name="Vandepoele K."/>
            <person name="Beszteri B."/>
            <person name="Gruber A."/>
            <person name="Heijde M."/>
            <person name="Katinka M."/>
            <person name="Mock T."/>
            <person name="Valentin K."/>
            <person name="Verret F."/>
            <person name="Berges J.A."/>
            <person name="Brownlee C."/>
            <person name="Cadoret J.P."/>
            <person name="Chiovitti A."/>
            <person name="Choi C.J."/>
            <person name="Coesel S."/>
            <person name="De Martino A."/>
            <person name="Detter J.C."/>
            <person name="Durkin C."/>
            <person name="Falciatore A."/>
            <person name="Fournet J."/>
            <person name="Haruta M."/>
            <person name="Huysman M.J."/>
            <person name="Jenkins B.D."/>
            <person name="Jiroutova K."/>
            <person name="Jorgensen R.E."/>
            <person name="Joubert Y."/>
            <person name="Kaplan A."/>
            <person name="Kroger N."/>
            <person name="Kroth P.G."/>
            <person name="La Roche J."/>
            <person name="Lindquist E."/>
            <person name="Lommer M."/>
            <person name="Martin-Jezequel V."/>
            <person name="Lopez P.J."/>
            <person name="Lucas S."/>
            <person name="Mangogna M."/>
            <person name="McGinnis K."/>
            <person name="Medlin L.K."/>
            <person name="Montsant A."/>
            <person name="Oudot-Le Secq M.P."/>
            <person name="Napoli C."/>
            <person name="Obornik M."/>
            <person name="Parker M.S."/>
            <person name="Petit J.L."/>
            <person name="Porcel B.M."/>
            <person name="Poulsen N."/>
            <person name="Robison M."/>
            <person name="Rychlewski L."/>
            <person name="Rynearson T.A."/>
            <person name="Schmutz J."/>
            <person name="Shapiro H."/>
            <person name="Siaut M."/>
            <person name="Stanley M."/>
            <person name="Sussman M.R."/>
            <person name="Taylor A.R."/>
            <person name="Vardi A."/>
            <person name="von Dassow P."/>
            <person name="Vyverman W."/>
            <person name="Willis A."/>
            <person name="Wyrwicz L.S."/>
            <person name="Rokhsar D.S."/>
            <person name="Weissenbach J."/>
            <person name="Armbrust E.V."/>
            <person name="Green B.R."/>
            <person name="Van de Peer Y."/>
            <person name="Grigoriev I.V."/>
        </authorList>
    </citation>
    <scope>NUCLEOTIDE SEQUENCE [LARGE SCALE GENOMIC DNA]</scope>
    <source>
        <strain evidence="8 9">CCMP1335</strain>
    </source>
</reference>
<dbReference type="Gene3D" id="3.40.630.10">
    <property type="entry name" value="Zn peptidases"/>
    <property type="match status" value="1"/>
</dbReference>
<sequence length="637" mass="68394">MLLYCRLSFLVVAIVHGSSVVRAHVKLQALDKIRRHNARIEADVAKQDAPERDLQNSAYSTISGFACFRNLQGMTEAMNDLEHQYPSLVTINDIGDSYLKEQGDSNGHDIFAMKITAPSSNDQAGKGIALFTAGVHSREYAPPELLMRFATNLLEQYDADPDITWILQQNEVHIIFYVNPDGRIIAEENQFSDWRKNVNPGDDNCLVYGVDINRNFDFAWGDTSGASSNPCAEDYFGTSPASEPETDALSEYAKSVFPESQRKANPEEMKDVPLGEDILGVYMDIHAYGGGQPDFLYPASGDTSDYAYGVLGVASLGLEIGSDFYEPCSSFESTVLPDNLPALMYVTKVAKKPFSLGKGPDILSLVVSESTTGEIVVSATASDSQLVNIEGYSAFQTGDQIVTKVELYLDVHPYDYTGTGTMWLMQPTTAFDSQDVSVELTISTERFTVGRHTLFAQATDSDDYAGPVSAVFFNVEKTTTSSPTNEPINASTPSPTLFPVSTSPTPLPVAAIVTPSPVTNEPSTSPITASLTNNPFQSPVIYLTPSPVVSSSEAPSSEISESPSVYASTASPAVFTAAPLPSLVPSTDPTTESLFPTTAGSASEKSVVANSPSSSNGIAPSMFLSIVLIAFNFVVLG</sequence>
<evidence type="ECO:0000256" key="5">
    <source>
        <dbReference type="SAM" id="Phobius"/>
    </source>
</evidence>
<feature type="region of interest" description="Disordered" evidence="4">
    <location>
        <begin position="587"/>
        <end position="611"/>
    </location>
</feature>
<evidence type="ECO:0000259" key="7">
    <source>
        <dbReference type="PROSITE" id="PS52035"/>
    </source>
</evidence>
<dbReference type="GO" id="GO:0006508">
    <property type="term" value="P:proteolysis"/>
    <property type="evidence" value="ECO:0000318"/>
    <property type="project" value="GO_Central"/>
</dbReference>
<dbReference type="AlphaFoldDB" id="B8LE26"/>
<comment type="cofactor">
    <cofactor evidence="1">
        <name>Zn(2+)</name>
        <dbReference type="ChEBI" id="CHEBI:29105"/>
    </cofactor>
</comment>
<dbReference type="RefSeq" id="XP_002297290.1">
    <property type="nucleotide sequence ID" value="XM_002297254.1"/>
</dbReference>
<dbReference type="Pfam" id="PF00246">
    <property type="entry name" value="Peptidase_M14"/>
    <property type="match status" value="1"/>
</dbReference>
<evidence type="ECO:0000256" key="4">
    <source>
        <dbReference type="SAM" id="MobiDB-lite"/>
    </source>
</evidence>
<feature type="signal peptide" evidence="6">
    <location>
        <begin position="1"/>
        <end position="23"/>
    </location>
</feature>
<evidence type="ECO:0000256" key="6">
    <source>
        <dbReference type="SAM" id="SignalP"/>
    </source>
</evidence>
<gene>
    <name evidence="8" type="ORF">THAPSDRAFT_bd683</name>
</gene>
<keyword evidence="6" id="KW-0732">Signal</keyword>